<accession>A0A2G9GH82</accession>
<feature type="chain" id="PRO_5013910031" evidence="2">
    <location>
        <begin position="23"/>
        <end position="150"/>
    </location>
</feature>
<feature type="signal peptide" evidence="2">
    <location>
        <begin position="1"/>
        <end position="22"/>
    </location>
</feature>
<evidence type="ECO:0000256" key="2">
    <source>
        <dbReference type="SAM" id="SignalP"/>
    </source>
</evidence>
<dbReference type="EMBL" id="NKXS01005069">
    <property type="protein sequence ID" value="PIN04641.1"/>
    <property type="molecule type" value="Genomic_DNA"/>
</dbReference>
<gene>
    <name evidence="3" type="ORF">CDL12_22830</name>
</gene>
<feature type="region of interest" description="Disordered" evidence="1">
    <location>
        <begin position="38"/>
        <end position="73"/>
    </location>
</feature>
<protein>
    <submittedName>
        <fullName evidence="3">Uncharacterized protein</fullName>
    </submittedName>
</protein>
<evidence type="ECO:0000256" key="1">
    <source>
        <dbReference type="SAM" id="MobiDB-lite"/>
    </source>
</evidence>
<name>A0A2G9GH82_9LAMI</name>
<comment type="caution">
    <text evidence="3">The sequence shown here is derived from an EMBL/GenBank/DDBJ whole genome shotgun (WGS) entry which is preliminary data.</text>
</comment>
<dbReference type="AlphaFoldDB" id="A0A2G9GH82"/>
<sequence length="150" mass="16120">MGTASLFLFPLLFSSLCDFSSACKYPCQPISPPPPPPPLPKPCPLPPSPPPPKVPKCPPPPSPPPPKVPMCPPPPSPPPPIGPLCPPPPNLYVDPTPSPPNPIVSYLPFYSHNPMGTYANPDGFDSHAVQFKSRPSISLLFVLFTFLFFH</sequence>
<keyword evidence="2" id="KW-0732">Signal</keyword>
<evidence type="ECO:0000313" key="4">
    <source>
        <dbReference type="Proteomes" id="UP000231279"/>
    </source>
</evidence>
<dbReference type="Proteomes" id="UP000231279">
    <property type="component" value="Unassembled WGS sequence"/>
</dbReference>
<proteinExistence type="predicted"/>
<reference evidence="4" key="1">
    <citation type="journal article" date="2018" name="Gigascience">
        <title>Genome assembly of the Pink Ipe (Handroanthus impetiginosus, Bignoniaceae), a highly valued, ecologically keystone Neotropical timber forest tree.</title>
        <authorList>
            <person name="Silva-Junior O.B."/>
            <person name="Grattapaglia D."/>
            <person name="Novaes E."/>
            <person name="Collevatti R.G."/>
        </authorList>
    </citation>
    <scope>NUCLEOTIDE SEQUENCE [LARGE SCALE GENOMIC DNA]</scope>
    <source>
        <strain evidence="4">cv. UFG-1</strain>
    </source>
</reference>
<organism evidence="3 4">
    <name type="scientific">Handroanthus impetiginosus</name>
    <dbReference type="NCBI Taxonomy" id="429701"/>
    <lineage>
        <taxon>Eukaryota</taxon>
        <taxon>Viridiplantae</taxon>
        <taxon>Streptophyta</taxon>
        <taxon>Embryophyta</taxon>
        <taxon>Tracheophyta</taxon>
        <taxon>Spermatophyta</taxon>
        <taxon>Magnoliopsida</taxon>
        <taxon>eudicotyledons</taxon>
        <taxon>Gunneridae</taxon>
        <taxon>Pentapetalae</taxon>
        <taxon>asterids</taxon>
        <taxon>lamiids</taxon>
        <taxon>Lamiales</taxon>
        <taxon>Bignoniaceae</taxon>
        <taxon>Crescentiina</taxon>
        <taxon>Tabebuia alliance</taxon>
        <taxon>Handroanthus</taxon>
    </lineage>
</organism>
<evidence type="ECO:0000313" key="3">
    <source>
        <dbReference type="EMBL" id="PIN04641.1"/>
    </source>
</evidence>
<keyword evidence="4" id="KW-1185">Reference proteome</keyword>
<dbReference type="PRINTS" id="PR00021">
    <property type="entry name" value="PRORICH"/>
</dbReference>